<dbReference type="GO" id="GO:0003677">
    <property type="term" value="F:DNA binding"/>
    <property type="evidence" value="ECO:0007669"/>
    <property type="project" value="InterPro"/>
</dbReference>
<comment type="subcellular location">
    <subcellularLocation>
        <location evidence="1">Nucleus</location>
    </subcellularLocation>
</comment>
<evidence type="ECO:0000259" key="4">
    <source>
        <dbReference type="Pfam" id="PF25879"/>
    </source>
</evidence>
<keyword evidence="6" id="KW-1185">Reference proteome</keyword>
<feature type="region of interest" description="Disordered" evidence="3">
    <location>
        <begin position="67"/>
        <end position="97"/>
    </location>
</feature>
<protein>
    <recommendedName>
        <fullName evidence="4">Cell growth-regulating nucleolar protein-like winged helix domain-containing protein</fullName>
    </recommendedName>
</protein>
<accession>A0A653D261</accession>
<sequence length="194" mass="22476">MIRSILDMQPNMKPSHKHLLERISNYNNVPRKKMKFMNFIMSSSGGRANRKEVEEVWDIIETYKNNQKGNGANPSIQKNSDTVKETKDEENAKRKLLEPDVDIPAKKKKLNVETVEDTAFEKFSFQEKILSTLNAKGSISLKKLQKKVLNAYLKYTGENTVTPKMIKKFNKKLKKVRIIEVTDEEVKLMENIES</sequence>
<proteinExistence type="predicted"/>
<dbReference type="Pfam" id="PF25879">
    <property type="entry name" value="WHD_LYAR"/>
    <property type="match status" value="1"/>
</dbReference>
<dbReference type="InterPro" id="IPR039999">
    <property type="entry name" value="LYAR"/>
</dbReference>
<dbReference type="EMBL" id="CAACVG010009806">
    <property type="protein sequence ID" value="VEN54258.1"/>
    <property type="molecule type" value="Genomic_DNA"/>
</dbReference>
<evidence type="ECO:0000256" key="3">
    <source>
        <dbReference type="SAM" id="MobiDB-lite"/>
    </source>
</evidence>
<evidence type="ECO:0000256" key="1">
    <source>
        <dbReference type="ARBA" id="ARBA00004123"/>
    </source>
</evidence>
<dbReference type="PANTHER" id="PTHR13100:SF10">
    <property type="entry name" value="CELL GROWTH-REGULATING NUCLEOLAR PROTEIN"/>
    <property type="match status" value="1"/>
</dbReference>
<name>A0A653D261_CALMS</name>
<dbReference type="Proteomes" id="UP000410492">
    <property type="component" value="Unassembled WGS sequence"/>
</dbReference>
<dbReference type="GO" id="GO:0000122">
    <property type="term" value="P:negative regulation of transcription by RNA polymerase II"/>
    <property type="evidence" value="ECO:0007669"/>
    <property type="project" value="TreeGrafter"/>
</dbReference>
<dbReference type="InterPro" id="IPR058719">
    <property type="entry name" value="WHD_LYAR"/>
</dbReference>
<feature type="domain" description="Cell growth-regulating nucleolar protein-like winged helix" evidence="4">
    <location>
        <begin position="121"/>
        <end position="190"/>
    </location>
</feature>
<evidence type="ECO:0000313" key="6">
    <source>
        <dbReference type="Proteomes" id="UP000410492"/>
    </source>
</evidence>
<reference evidence="5 6" key="1">
    <citation type="submission" date="2019-01" db="EMBL/GenBank/DDBJ databases">
        <authorList>
            <person name="Sayadi A."/>
        </authorList>
    </citation>
    <scope>NUCLEOTIDE SEQUENCE [LARGE SCALE GENOMIC DNA]</scope>
</reference>
<dbReference type="GO" id="GO:0006364">
    <property type="term" value="P:rRNA processing"/>
    <property type="evidence" value="ECO:0007669"/>
    <property type="project" value="TreeGrafter"/>
</dbReference>
<dbReference type="OrthoDB" id="21474at2759"/>
<gene>
    <name evidence="5" type="ORF">CALMAC_LOCUS13783</name>
</gene>
<feature type="compositionally biased region" description="Polar residues" evidence="3">
    <location>
        <begin position="67"/>
        <end position="80"/>
    </location>
</feature>
<dbReference type="AlphaFoldDB" id="A0A653D261"/>
<organism evidence="5 6">
    <name type="scientific">Callosobruchus maculatus</name>
    <name type="common">Southern cowpea weevil</name>
    <name type="synonym">Pulse bruchid</name>
    <dbReference type="NCBI Taxonomy" id="64391"/>
    <lineage>
        <taxon>Eukaryota</taxon>
        <taxon>Metazoa</taxon>
        <taxon>Ecdysozoa</taxon>
        <taxon>Arthropoda</taxon>
        <taxon>Hexapoda</taxon>
        <taxon>Insecta</taxon>
        <taxon>Pterygota</taxon>
        <taxon>Neoptera</taxon>
        <taxon>Endopterygota</taxon>
        <taxon>Coleoptera</taxon>
        <taxon>Polyphaga</taxon>
        <taxon>Cucujiformia</taxon>
        <taxon>Chrysomeloidea</taxon>
        <taxon>Chrysomelidae</taxon>
        <taxon>Bruchinae</taxon>
        <taxon>Bruchini</taxon>
        <taxon>Callosobruchus</taxon>
    </lineage>
</organism>
<dbReference type="PANTHER" id="PTHR13100">
    <property type="entry name" value="CELL GROWTH-REGULATING NUCLEOLAR PROTEIN LYAR"/>
    <property type="match status" value="1"/>
</dbReference>
<dbReference type="GO" id="GO:0005730">
    <property type="term" value="C:nucleolus"/>
    <property type="evidence" value="ECO:0007669"/>
    <property type="project" value="TreeGrafter"/>
</dbReference>
<evidence type="ECO:0000313" key="5">
    <source>
        <dbReference type="EMBL" id="VEN54258.1"/>
    </source>
</evidence>
<keyword evidence="2" id="KW-0539">Nucleus</keyword>
<feature type="compositionally biased region" description="Basic and acidic residues" evidence="3">
    <location>
        <begin position="81"/>
        <end position="97"/>
    </location>
</feature>
<evidence type="ECO:0000256" key="2">
    <source>
        <dbReference type="ARBA" id="ARBA00023242"/>
    </source>
</evidence>